<sequence>MKKKLAILLGVLAISSMSFGATDKKGTSSIENSLNNLEKQLTDLQKMEDQKFAQEEAKAAAAQQKIDEYSKIQATIDERISTIESSAQTSIFGKEFKTKASEYKALSNQIAKEIENQQKIIDNFELLKSLR</sequence>
<keyword evidence="1" id="KW-0175">Coiled coil</keyword>
<feature type="signal peptide" evidence="2">
    <location>
        <begin position="1"/>
        <end position="20"/>
    </location>
</feature>
<gene>
    <name evidence="3" type="ORF">AB8B22_00955</name>
</gene>
<organism evidence="3">
    <name type="scientific">Leptotrichia rugosa</name>
    <dbReference type="NCBI Taxonomy" id="3239302"/>
    <lineage>
        <taxon>Bacteria</taxon>
        <taxon>Fusobacteriati</taxon>
        <taxon>Fusobacteriota</taxon>
        <taxon>Fusobacteriia</taxon>
        <taxon>Fusobacteriales</taxon>
        <taxon>Leptotrichiaceae</taxon>
        <taxon>Leptotrichia</taxon>
    </lineage>
</organism>
<dbReference type="InterPro" id="IPR018543">
    <property type="entry name" value="Adhesion_FadA"/>
</dbReference>
<dbReference type="InterPro" id="IPR053716">
    <property type="entry name" value="Flag_assembly_chemotaxis_eff"/>
</dbReference>
<accession>A0AB39VIC4</accession>
<dbReference type="AlphaFoldDB" id="A0AB39VIC4"/>
<feature type="coiled-coil region" evidence="1">
    <location>
        <begin position="27"/>
        <end position="72"/>
    </location>
</feature>
<dbReference type="Gene3D" id="1.10.287.1700">
    <property type="match status" value="1"/>
</dbReference>
<protein>
    <submittedName>
        <fullName evidence="3">Adhesion protein FadA</fullName>
    </submittedName>
</protein>
<reference evidence="3" key="1">
    <citation type="submission" date="2024-07" db="EMBL/GenBank/DDBJ databases">
        <authorList>
            <person name="Li X.-J."/>
            <person name="Wang X."/>
        </authorList>
    </citation>
    <scope>NUCLEOTIDE SEQUENCE</scope>
    <source>
        <strain evidence="3">HSP-334</strain>
    </source>
</reference>
<dbReference type="EMBL" id="CP165644">
    <property type="protein sequence ID" value="XDU67008.1"/>
    <property type="molecule type" value="Genomic_DNA"/>
</dbReference>
<dbReference type="KEGG" id="lrug:AB8B22_00955"/>
<proteinExistence type="predicted"/>
<keyword evidence="2" id="KW-0732">Signal</keyword>
<evidence type="ECO:0000313" key="3">
    <source>
        <dbReference type="EMBL" id="XDU67008.1"/>
    </source>
</evidence>
<dbReference type="RefSeq" id="WP_094079357.1">
    <property type="nucleotide sequence ID" value="NZ_CP165644.1"/>
</dbReference>
<evidence type="ECO:0000256" key="2">
    <source>
        <dbReference type="SAM" id="SignalP"/>
    </source>
</evidence>
<name>A0AB39VIC4_9FUSO</name>
<dbReference type="Pfam" id="PF09403">
    <property type="entry name" value="FadA"/>
    <property type="match status" value="1"/>
</dbReference>
<feature type="chain" id="PRO_5044192746" evidence="2">
    <location>
        <begin position="21"/>
        <end position="131"/>
    </location>
</feature>
<evidence type="ECO:0000256" key="1">
    <source>
        <dbReference type="SAM" id="Coils"/>
    </source>
</evidence>